<dbReference type="Proteomes" id="UP000254467">
    <property type="component" value="Unassembled WGS sequence"/>
</dbReference>
<evidence type="ECO:0000313" key="2">
    <source>
        <dbReference type="Proteomes" id="UP000254467"/>
    </source>
</evidence>
<proteinExistence type="predicted"/>
<evidence type="ECO:0000313" key="1">
    <source>
        <dbReference type="EMBL" id="STC68922.1"/>
    </source>
</evidence>
<dbReference type="STRING" id="35756.GCA_001044155_01043"/>
<keyword evidence="2" id="KW-1185">Reference proteome</keyword>
<dbReference type="Pfam" id="PF14085">
    <property type="entry name" value="DUF4265"/>
    <property type="match status" value="1"/>
</dbReference>
<sequence>MAAPGYDGGMTSPTTTIVTRVPIPGINNEELAAHDLGGGHFVVASVPFVDTTLAVGDIVECVRVGGQYHVNQVVVRGGASTVRILPNGPDDIAGTLLAFGCRVEIGPGGMLAASIGADCPQEGIQEWLESLVDEGVIQVAPGYTAGTA</sequence>
<dbReference type="InterPro" id="IPR025361">
    <property type="entry name" value="DUF4265"/>
</dbReference>
<protein>
    <recommendedName>
        <fullName evidence="3">DUF4265 domain-containing protein</fullName>
    </recommendedName>
</protein>
<gene>
    <name evidence="1" type="ORF">NCTC11862_00698</name>
</gene>
<name>A0A376CKY4_9CORY</name>
<organism evidence="1 2">
    <name type="scientific">Corynebacterium pilosum</name>
    <dbReference type="NCBI Taxonomy" id="35756"/>
    <lineage>
        <taxon>Bacteria</taxon>
        <taxon>Bacillati</taxon>
        <taxon>Actinomycetota</taxon>
        <taxon>Actinomycetes</taxon>
        <taxon>Mycobacteriales</taxon>
        <taxon>Corynebacteriaceae</taxon>
        <taxon>Corynebacterium</taxon>
    </lineage>
</organism>
<dbReference type="EMBL" id="UFXQ01000001">
    <property type="protein sequence ID" value="STC68922.1"/>
    <property type="molecule type" value="Genomic_DNA"/>
</dbReference>
<dbReference type="AlphaFoldDB" id="A0A376CKY4"/>
<accession>A0A376CKY4</accession>
<reference evidence="1 2" key="1">
    <citation type="submission" date="2018-06" db="EMBL/GenBank/DDBJ databases">
        <authorList>
            <consortium name="Pathogen Informatics"/>
            <person name="Doyle S."/>
        </authorList>
    </citation>
    <scope>NUCLEOTIDE SEQUENCE [LARGE SCALE GENOMIC DNA]</scope>
    <source>
        <strain evidence="1 2">NCTC11862</strain>
    </source>
</reference>
<evidence type="ECO:0008006" key="3">
    <source>
        <dbReference type="Google" id="ProtNLM"/>
    </source>
</evidence>